<dbReference type="PROSITE" id="PS50110">
    <property type="entry name" value="RESPONSE_REGULATORY"/>
    <property type="match status" value="1"/>
</dbReference>
<dbReference type="InterPro" id="IPR001789">
    <property type="entry name" value="Sig_transdc_resp-reg_receiver"/>
</dbReference>
<dbReference type="GO" id="GO:0006935">
    <property type="term" value="P:chemotaxis"/>
    <property type="evidence" value="ECO:0007669"/>
    <property type="project" value="InterPro"/>
</dbReference>
<dbReference type="PROSITE" id="PS50851">
    <property type="entry name" value="CHEW"/>
    <property type="match status" value="1"/>
</dbReference>
<gene>
    <name evidence="4" type="primary">CHEV_1</name>
    <name evidence="4" type="ordered locus">WS1787</name>
</gene>
<feature type="domain" description="CheW-like" evidence="3">
    <location>
        <begin position="36"/>
        <end position="189"/>
    </location>
</feature>
<protein>
    <submittedName>
        <fullName evidence="4">CHEMOTAXIS PROTEIN</fullName>
    </submittedName>
</protein>
<dbReference type="Gene3D" id="2.30.30.40">
    <property type="entry name" value="SH3 Domains"/>
    <property type="match status" value="1"/>
</dbReference>
<evidence type="ECO:0000313" key="5">
    <source>
        <dbReference type="Proteomes" id="UP000000422"/>
    </source>
</evidence>
<sequence length="331" mass="37580">MQTFGYNPKWLHIHHDEKVFMMINIDQTTSLHLNNEVQFFCFELEPEGQIYATNVFKVREIIQYSESLSQTEGSNNGVMMGFMSVRGETIPLLDLRRWIFAAYDSPWSELREFSTPGEKIIVAVCDFSDFVVGVRIYGAKKIISRKWDEVTQATEQGIAHGKVTATVRYEDGRIVQIVDIERMLVDVFPHLESQKEDELKNIKSIKADKMVLLAEDSPSAMKMMQKILDQLGVVHHDFGNGKLLLDYLFSSPSVIEEVGVVITDLEMPEVSGFEVIKRMKADALAREIPIIVNSSMSGDSNKNMATKLNADGFVSKSNPREIEQALREYLS</sequence>
<dbReference type="Pfam" id="PF00072">
    <property type="entry name" value="Response_reg"/>
    <property type="match status" value="1"/>
</dbReference>
<evidence type="ECO:0000259" key="3">
    <source>
        <dbReference type="PROSITE" id="PS50851"/>
    </source>
</evidence>
<reference evidence="4 5" key="1">
    <citation type="journal article" date="2003" name="Proc. Natl. Acad. Sci. U.S.A.">
        <title>Complete genome sequence and analysis of Wolinella succinogenes.</title>
        <authorList>
            <person name="Baar C."/>
            <person name="Eppinger M."/>
            <person name="Raddatz G."/>
            <person name="Simon JM."/>
            <person name="Lanz C."/>
            <person name="Klimmek O."/>
            <person name="Nandakumar R."/>
            <person name="Gross R."/>
            <person name="Rosinus A."/>
            <person name="Keller H."/>
            <person name="Jagtap P."/>
            <person name="Linke B."/>
            <person name="Meyer F."/>
            <person name="Lederer H."/>
            <person name="Schuster S.C."/>
        </authorList>
    </citation>
    <scope>NUCLEOTIDE SEQUENCE [LARGE SCALE GENOMIC DNA]</scope>
    <source>
        <strain evidence="5">ATCC 29543 / DSM 1740 / CCUG 13145 / JCM 31913 / LMG 7466 / NCTC 11488 / FDC 602W</strain>
    </source>
</reference>
<evidence type="ECO:0000256" key="1">
    <source>
        <dbReference type="PROSITE-ProRule" id="PRU00169"/>
    </source>
</evidence>
<dbReference type="AlphaFoldDB" id="Q7M8A1"/>
<dbReference type="eggNOG" id="COG0835">
    <property type="taxonomic scope" value="Bacteria"/>
</dbReference>
<dbReference type="CDD" id="cd00588">
    <property type="entry name" value="CheW_like"/>
    <property type="match status" value="1"/>
</dbReference>
<dbReference type="InterPro" id="IPR011006">
    <property type="entry name" value="CheY-like_superfamily"/>
</dbReference>
<evidence type="ECO:0000259" key="2">
    <source>
        <dbReference type="PROSITE" id="PS50110"/>
    </source>
</evidence>
<proteinExistence type="predicted"/>
<dbReference type="SMART" id="SM00260">
    <property type="entry name" value="CheW"/>
    <property type="match status" value="1"/>
</dbReference>
<accession>Q7M8A1</accession>
<dbReference type="Gene3D" id="3.40.50.2300">
    <property type="match status" value="1"/>
</dbReference>
<evidence type="ECO:0000313" key="4">
    <source>
        <dbReference type="EMBL" id="CAE10809.1"/>
    </source>
</evidence>
<dbReference type="SUPFAM" id="SSF50341">
    <property type="entry name" value="CheW-like"/>
    <property type="match status" value="1"/>
</dbReference>
<dbReference type="GO" id="GO:0000160">
    <property type="term" value="P:phosphorelay signal transduction system"/>
    <property type="evidence" value="ECO:0007669"/>
    <property type="project" value="InterPro"/>
</dbReference>
<dbReference type="InterPro" id="IPR024181">
    <property type="entry name" value="Chemotax_regulator_CheV"/>
</dbReference>
<organism evidence="5">
    <name type="scientific">Wolinella succinogenes (strain ATCC 29543 / DSM 1740 / CCUG 13145 / JCM 31913 / LMG 7466 / NCTC 11488 / FDC 602W)</name>
    <name type="common">Vibrio succinogenes</name>
    <dbReference type="NCBI Taxonomy" id="273121"/>
    <lineage>
        <taxon>Bacteria</taxon>
        <taxon>Pseudomonadati</taxon>
        <taxon>Campylobacterota</taxon>
        <taxon>Epsilonproteobacteria</taxon>
        <taxon>Campylobacterales</taxon>
        <taxon>Helicobacteraceae</taxon>
        <taxon>Wolinella</taxon>
    </lineage>
</organism>
<dbReference type="InterPro" id="IPR002545">
    <property type="entry name" value="CheW-lke_dom"/>
</dbReference>
<feature type="modified residue" description="4-aspartylphosphate" evidence="1">
    <location>
        <position position="264"/>
    </location>
</feature>
<dbReference type="PIRSF" id="PIRSF002867">
    <property type="entry name" value="CheV"/>
    <property type="match status" value="1"/>
</dbReference>
<name>Q7M8A1_WOLSU</name>
<dbReference type="Proteomes" id="UP000000422">
    <property type="component" value="Chromosome"/>
</dbReference>
<dbReference type="eggNOG" id="COG0784">
    <property type="taxonomic scope" value="Bacteria"/>
</dbReference>
<dbReference type="HOGENOM" id="CLU_048995_0_0_7"/>
<keyword evidence="1" id="KW-0597">Phosphoprotein</keyword>
<feature type="domain" description="Response regulatory" evidence="2">
    <location>
        <begin position="210"/>
        <end position="331"/>
    </location>
</feature>
<dbReference type="InterPro" id="IPR036061">
    <property type="entry name" value="CheW-like_dom_sf"/>
</dbReference>
<dbReference type="Gene3D" id="2.40.50.180">
    <property type="entry name" value="CheA-289, Domain 4"/>
    <property type="match status" value="1"/>
</dbReference>
<dbReference type="PANTHER" id="PTHR47233:SF3">
    <property type="entry name" value="CHEMOTAXIS PROTEIN CHEV"/>
    <property type="match status" value="1"/>
</dbReference>
<dbReference type="STRING" id="273121.WS1787"/>
<dbReference type="EMBL" id="BX571661">
    <property type="protein sequence ID" value="CAE10809.1"/>
    <property type="molecule type" value="Genomic_DNA"/>
</dbReference>
<dbReference type="PANTHER" id="PTHR47233">
    <property type="entry name" value="CHEMOTAXIS PROTEIN CHEV"/>
    <property type="match status" value="1"/>
</dbReference>
<dbReference type="Pfam" id="PF01584">
    <property type="entry name" value="CheW"/>
    <property type="match status" value="1"/>
</dbReference>
<dbReference type="KEGG" id="wsu:WS1787"/>
<keyword evidence="5" id="KW-1185">Reference proteome</keyword>
<dbReference type="SUPFAM" id="SSF52172">
    <property type="entry name" value="CheY-like"/>
    <property type="match status" value="1"/>
</dbReference>
<dbReference type="SMART" id="SM00448">
    <property type="entry name" value="REC"/>
    <property type="match status" value="1"/>
</dbReference>